<gene>
    <name evidence="2" type="ORF">ILEXP_LOCUS38506</name>
</gene>
<dbReference type="InterPro" id="IPR037056">
    <property type="entry name" value="RNase_H1_N_sf"/>
</dbReference>
<dbReference type="EMBL" id="CAUOFW020005225">
    <property type="protein sequence ID" value="CAK9169068.1"/>
    <property type="molecule type" value="Genomic_DNA"/>
</dbReference>
<evidence type="ECO:0000313" key="3">
    <source>
        <dbReference type="Proteomes" id="UP001642360"/>
    </source>
</evidence>
<name>A0ABC8TIJ6_9AQUA</name>
<protein>
    <recommendedName>
        <fullName evidence="1">Ribonuclease H1 N-terminal domain-containing protein</fullName>
    </recommendedName>
</protein>
<accession>A0ABC8TIJ6</accession>
<dbReference type="Gene3D" id="3.40.970.10">
    <property type="entry name" value="Ribonuclease H1, N-terminal domain"/>
    <property type="match status" value="1"/>
</dbReference>
<evidence type="ECO:0000313" key="2">
    <source>
        <dbReference type="EMBL" id="CAK9169068.1"/>
    </source>
</evidence>
<proteinExistence type="predicted"/>
<keyword evidence="3" id="KW-1185">Reference proteome</keyword>
<dbReference type="Pfam" id="PF01693">
    <property type="entry name" value="Cauli_VI"/>
    <property type="match status" value="1"/>
</dbReference>
<organism evidence="2 3">
    <name type="scientific">Ilex paraguariensis</name>
    <name type="common">yerba mate</name>
    <dbReference type="NCBI Taxonomy" id="185542"/>
    <lineage>
        <taxon>Eukaryota</taxon>
        <taxon>Viridiplantae</taxon>
        <taxon>Streptophyta</taxon>
        <taxon>Embryophyta</taxon>
        <taxon>Tracheophyta</taxon>
        <taxon>Spermatophyta</taxon>
        <taxon>Magnoliopsida</taxon>
        <taxon>eudicotyledons</taxon>
        <taxon>Gunneridae</taxon>
        <taxon>Pentapetalae</taxon>
        <taxon>asterids</taxon>
        <taxon>campanulids</taxon>
        <taxon>Aquifoliales</taxon>
        <taxon>Aquifoliaceae</taxon>
        <taxon>Ilex</taxon>
    </lineage>
</organism>
<feature type="domain" description="Ribonuclease H1 N-terminal" evidence="1">
    <location>
        <begin position="2"/>
        <end position="29"/>
    </location>
</feature>
<dbReference type="AlphaFoldDB" id="A0ABC8TIJ6"/>
<dbReference type="Proteomes" id="UP001642360">
    <property type="component" value="Unassembled WGS sequence"/>
</dbReference>
<comment type="caution">
    <text evidence="2">The sequence shown here is derived from an EMBL/GenBank/DDBJ whole genome shotgun (WGS) entry which is preliminary data.</text>
</comment>
<evidence type="ECO:0000259" key="1">
    <source>
        <dbReference type="Pfam" id="PF01693"/>
    </source>
</evidence>
<reference evidence="2 3" key="1">
    <citation type="submission" date="2024-02" db="EMBL/GenBank/DDBJ databases">
        <authorList>
            <person name="Vignale AGUSTIN F."/>
            <person name="Sosa J E."/>
            <person name="Modenutti C."/>
        </authorList>
    </citation>
    <scope>NUCLEOTIDE SEQUENCE [LARGE SCALE GENOMIC DNA]</scope>
</reference>
<dbReference type="InterPro" id="IPR011320">
    <property type="entry name" value="RNase_H1_N"/>
</dbReference>
<sequence>MTWQECHVQVNRYSSALYKSYDSYDGAENALRTYIDNEDLVRDVQRECEVTVHENQPPHNLRGEDAMDIPLTTPKVVGCDDQVEGDCNVGNYLMRLPASCIDQVDLVKIIFFWKKQYFSIKAMLKTRMFAWNSTDSCVIDEANKFARTHCIDPCPLFEKKMEVFDVVSPEERGLLFEW</sequence>